<evidence type="ECO:0000313" key="2">
    <source>
        <dbReference type="Proteomes" id="UP001175228"/>
    </source>
</evidence>
<organism evidence="1 2">
    <name type="scientific">Armillaria luteobubalina</name>
    <dbReference type="NCBI Taxonomy" id="153913"/>
    <lineage>
        <taxon>Eukaryota</taxon>
        <taxon>Fungi</taxon>
        <taxon>Dikarya</taxon>
        <taxon>Basidiomycota</taxon>
        <taxon>Agaricomycotina</taxon>
        <taxon>Agaricomycetes</taxon>
        <taxon>Agaricomycetidae</taxon>
        <taxon>Agaricales</taxon>
        <taxon>Marasmiineae</taxon>
        <taxon>Physalacriaceae</taxon>
        <taxon>Armillaria</taxon>
    </lineage>
</organism>
<comment type="caution">
    <text evidence="1">The sequence shown here is derived from an EMBL/GenBank/DDBJ whole genome shotgun (WGS) entry which is preliminary data.</text>
</comment>
<gene>
    <name evidence="1" type="ORF">EDD18DRAFT_1098919</name>
</gene>
<sequence>MFGQVWVLECGHILHTDFSSLSGSVHNSYVIDAIVAETLANRPPTPPEWPPHLDSFRDDLALTELSDHNMVFIAPGYINLKPEKNLSVDGNFRLKQFNVSNDRNI</sequence>
<reference evidence="1" key="1">
    <citation type="submission" date="2023-06" db="EMBL/GenBank/DDBJ databases">
        <authorList>
            <consortium name="Lawrence Berkeley National Laboratory"/>
            <person name="Ahrendt S."/>
            <person name="Sahu N."/>
            <person name="Indic B."/>
            <person name="Wong-Bajracharya J."/>
            <person name="Merenyi Z."/>
            <person name="Ke H.-M."/>
            <person name="Monk M."/>
            <person name="Kocsube S."/>
            <person name="Drula E."/>
            <person name="Lipzen A."/>
            <person name="Balint B."/>
            <person name="Henrissat B."/>
            <person name="Andreopoulos B."/>
            <person name="Martin F.M."/>
            <person name="Harder C.B."/>
            <person name="Rigling D."/>
            <person name="Ford K.L."/>
            <person name="Foster G.D."/>
            <person name="Pangilinan J."/>
            <person name="Papanicolaou A."/>
            <person name="Barry K."/>
            <person name="LaButti K."/>
            <person name="Viragh M."/>
            <person name="Koriabine M."/>
            <person name="Yan M."/>
            <person name="Riley R."/>
            <person name="Champramary S."/>
            <person name="Plett K.L."/>
            <person name="Tsai I.J."/>
            <person name="Slot J."/>
            <person name="Sipos G."/>
            <person name="Plett J."/>
            <person name="Nagy L.G."/>
            <person name="Grigoriev I.V."/>
        </authorList>
    </citation>
    <scope>NUCLEOTIDE SEQUENCE</scope>
    <source>
        <strain evidence="1">HWK02</strain>
    </source>
</reference>
<proteinExistence type="predicted"/>
<dbReference type="AlphaFoldDB" id="A0AA39QPV9"/>
<keyword evidence="2" id="KW-1185">Reference proteome</keyword>
<dbReference type="Proteomes" id="UP001175228">
    <property type="component" value="Unassembled WGS sequence"/>
</dbReference>
<name>A0AA39QPV9_9AGAR</name>
<evidence type="ECO:0000313" key="1">
    <source>
        <dbReference type="EMBL" id="KAK0505583.1"/>
    </source>
</evidence>
<accession>A0AA39QPV9</accession>
<dbReference type="EMBL" id="JAUEPU010000002">
    <property type="protein sequence ID" value="KAK0505583.1"/>
    <property type="molecule type" value="Genomic_DNA"/>
</dbReference>
<protein>
    <submittedName>
        <fullName evidence="1">Uncharacterized protein</fullName>
    </submittedName>
</protein>